<keyword evidence="2" id="KW-1185">Reference proteome</keyword>
<accession>A0AA46YIT1</accession>
<protein>
    <submittedName>
        <fullName evidence="1">Uncharacterized protein</fullName>
    </submittedName>
</protein>
<organism evidence="1 2">
    <name type="scientific">Methanophagales virus PBV082</name>
    <dbReference type="NCBI Taxonomy" id="3071307"/>
    <lineage>
        <taxon>Viruses</taxon>
        <taxon>Viruses incertae sedis</taxon>
        <taxon>Itzamnaviridae</taxon>
        <taxon>Pletoitzamnavirus</taxon>
        <taxon>Pletoitzamnavirus pescaderoense</taxon>
    </lineage>
</organism>
<reference evidence="1 2" key="1">
    <citation type="submission" date="2022-09" db="EMBL/GenBank/DDBJ databases">
        <title>Evolutionary Diversification of Methanotrophic Ca. Methanophagales (ANME-1) and Their Expansive Virome.</title>
        <authorList>
            <person name="Laso-Perez R."/>
            <person name="Wu F."/>
            <person name="Cremiere A."/>
            <person name="Speth D.R."/>
            <person name="Magyar J.S."/>
            <person name="Krupovic M."/>
            <person name="Orphan V.J."/>
        </authorList>
    </citation>
    <scope>NUCLEOTIDE SEQUENCE [LARGE SCALE GENOMIC DNA]</scope>
    <source>
        <strain evidence="1">PBV082</strain>
    </source>
</reference>
<evidence type="ECO:0000313" key="2">
    <source>
        <dbReference type="Proteomes" id="UP001156272"/>
    </source>
</evidence>
<evidence type="ECO:0000313" key="1">
    <source>
        <dbReference type="EMBL" id="UYL64938.1"/>
    </source>
</evidence>
<dbReference type="Proteomes" id="UP001156272">
    <property type="component" value="Segment"/>
</dbReference>
<sequence length="101" mass="11172">MGKVDVRSIVSDVVVVVEEKNREYGSAFQKVSHILSILFPNGIPTNKYHDAAILIRVLDKICRIVSANDKDVKKDAWLDICGYGLLRLSEGDLNGVEDEGV</sequence>
<name>A0AA46YIT1_9VIRU</name>
<gene>
    <name evidence="1" type="ORF">EJNHJLOP_00049</name>
</gene>
<proteinExistence type="predicted"/>
<dbReference type="EMBL" id="OP413839">
    <property type="protein sequence ID" value="UYL64938.1"/>
    <property type="molecule type" value="Genomic_DNA"/>
</dbReference>